<comment type="catalytic activity">
    <reaction evidence="1 5">
        <text>S-ubiquitinyl-[E2 ubiquitin-conjugating enzyme]-L-cysteine + [acceptor protein]-L-lysine = [E2 ubiquitin-conjugating enzyme]-L-cysteine + N(6)-ubiquitinyl-[acceptor protein]-L-lysine.</text>
        <dbReference type="EC" id="2.3.2.27"/>
    </reaction>
</comment>
<organism evidence="7">
    <name type="scientific">Lotus japonicus</name>
    <name type="common">Lotus corniculatus var. japonicus</name>
    <dbReference type="NCBI Taxonomy" id="34305"/>
    <lineage>
        <taxon>Eukaryota</taxon>
        <taxon>Viridiplantae</taxon>
        <taxon>Streptophyta</taxon>
        <taxon>Embryophyta</taxon>
        <taxon>Tracheophyta</taxon>
        <taxon>Spermatophyta</taxon>
        <taxon>Magnoliopsida</taxon>
        <taxon>eudicotyledons</taxon>
        <taxon>Gunneridae</taxon>
        <taxon>Pentapetalae</taxon>
        <taxon>rosids</taxon>
        <taxon>fabids</taxon>
        <taxon>Fabales</taxon>
        <taxon>Fabaceae</taxon>
        <taxon>Papilionoideae</taxon>
        <taxon>50 kb inversion clade</taxon>
        <taxon>NPAAA clade</taxon>
        <taxon>Hologalegina</taxon>
        <taxon>robinioid clade</taxon>
        <taxon>Loteae</taxon>
        <taxon>Lotus</taxon>
    </lineage>
</organism>
<dbReference type="GO" id="GO:0006952">
    <property type="term" value="P:defense response"/>
    <property type="evidence" value="ECO:0007669"/>
    <property type="project" value="UniProtKB-ARBA"/>
</dbReference>
<dbReference type="InterPro" id="IPR045210">
    <property type="entry name" value="RING-Ubox_PUB"/>
</dbReference>
<evidence type="ECO:0000313" key="7">
    <source>
        <dbReference type="EMBL" id="AFK36951.1"/>
    </source>
</evidence>
<dbReference type="SMART" id="SM00504">
    <property type="entry name" value="Ubox"/>
    <property type="match status" value="1"/>
</dbReference>
<evidence type="ECO:0000256" key="5">
    <source>
        <dbReference type="RuleBase" id="RU369093"/>
    </source>
</evidence>
<dbReference type="FunFam" id="3.30.40.10:FF:000437">
    <property type="entry name" value="RING-type E3 ubiquitin transferase"/>
    <property type="match status" value="1"/>
</dbReference>
<protein>
    <recommendedName>
        <fullName evidence="5 6">U-box domain-containing protein</fullName>
        <ecNumber evidence="5">2.3.2.27</ecNumber>
    </recommendedName>
    <alternativeName>
        <fullName evidence="5">RING-type E3 ubiquitin transferase PUB</fullName>
    </alternativeName>
</protein>
<sequence length="173" mass="19426">MVLSWTRGRVFRRARKGKDLNCNDLEVEIAIPTHFRCPVSLDLMKDPVTISTGITYDRESIQKWIEAGNQACPVSKTALTTFDMIPNHALRRVIQDWCVEHRSYGVERIPTPRIPVTPYEVSDVCTKILSAAQQGDETKGWGVGEEDQNMGEHRHALHAAMHEDASGVVGLVF</sequence>
<comment type="function">
    <text evidence="5">Functions as an E3 ubiquitin ligase.</text>
</comment>
<dbReference type="InterPro" id="IPR013083">
    <property type="entry name" value="Znf_RING/FYVE/PHD"/>
</dbReference>
<dbReference type="InterPro" id="IPR003613">
    <property type="entry name" value="Ubox_domain"/>
</dbReference>
<keyword evidence="3 5" id="KW-0808">Transferase</keyword>
<evidence type="ECO:0000256" key="4">
    <source>
        <dbReference type="ARBA" id="ARBA00022786"/>
    </source>
</evidence>
<accession>I3S9K9</accession>
<name>I3S9K9_LOTJA</name>
<evidence type="ECO:0000256" key="3">
    <source>
        <dbReference type="ARBA" id="ARBA00022679"/>
    </source>
</evidence>
<feature type="domain" description="U-box" evidence="6">
    <location>
        <begin position="30"/>
        <end position="104"/>
    </location>
</feature>
<dbReference type="EMBL" id="BT137156">
    <property type="protein sequence ID" value="AFK36951.1"/>
    <property type="molecule type" value="mRNA"/>
</dbReference>
<dbReference type="AlphaFoldDB" id="I3S9K9"/>
<evidence type="ECO:0000256" key="2">
    <source>
        <dbReference type="ARBA" id="ARBA00004906"/>
    </source>
</evidence>
<comment type="pathway">
    <text evidence="2 5">Protein modification; protein ubiquitination.</text>
</comment>
<evidence type="ECO:0000256" key="1">
    <source>
        <dbReference type="ARBA" id="ARBA00000900"/>
    </source>
</evidence>
<dbReference type="PROSITE" id="PS51698">
    <property type="entry name" value="U_BOX"/>
    <property type="match status" value="1"/>
</dbReference>
<dbReference type="Gene3D" id="3.30.40.10">
    <property type="entry name" value="Zinc/RING finger domain, C3HC4 (zinc finger)"/>
    <property type="match status" value="1"/>
</dbReference>
<proteinExistence type="evidence at transcript level"/>
<dbReference type="UniPathway" id="UPA00143"/>
<reference evidence="7" key="1">
    <citation type="submission" date="2012-05" db="EMBL/GenBank/DDBJ databases">
        <authorList>
            <person name="Krishnakumar V."/>
            <person name="Cheung F."/>
            <person name="Xiao Y."/>
            <person name="Chan A."/>
            <person name="Moskal W.A."/>
            <person name="Town C.D."/>
        </authorList>
    </citation>
    <scope>NUCLEOTIDE SEQUENCE</scope>
</reference>
<keyword evidence="4 5" id="KW-0833">Ubl conjugation pathway</keyword>
<dbReference type="GO" id="GO:0016567">
    <property type="term" value="P:protein ubiquitination"/>
    <property type="evidence" value="ECO:0007669"/>
    <property type="project" value="UniProtKB-UniRule"/>
</dbReference>
<dbReference type="PANTHER" id="PTHR22849:SF61">
    <property type="entry name" value="U-BOX DOMAIN-CONTAINING PROTEIN 21"/>
    <property type="match status" value="1"/>
</dbReference>
<dbReference type="PANTHER" id="PTHR22849">
    <property type="entry name" value="WDSAM1 PROTEIN"/>
    <property type="match status" value="1"/>
</dbReference>
<evidence type="ECO:0000259" key="6">
    <source>
        <dbReference type="PROSITE" id="PS51698"/>
    </source>
</evidence>
<dbReference type="Pfam" id="PF04564">
    <property type="entry name" value="U-box"/>
    <property type="match status" value="1"/>
</dbReference>
<dbReference type="SUPFAM" id="SSF57850">
    <property type="entry name" value="RING/U-box"/>
    <property type="match status" value="1"/>
</dbReference>
<dbReference type="InterPro" id="IPR045185">
    <property type="entry name" value="PUB22/23/24-like"/>
</dbReference>
<dbReference type="EC" id="2.3.2.27" evidence="5"/>
<dbReference type="CDD" id="cd16664">
    <property type="entry name" value="RING-Ubox_PUB"/>
    <property type="match status" value="1"/>
</dbReference>
<dbReference type="GO" id="GO:0061630">
    <property type="term" value="F:ubiquitin protein ligase activity"/>
    <property type="evidence" value="ECO:0007669"/>
    <property type="project" value="UniProtKB-UniRule"/>
</dbReference>